<feature type="compositionally biased region" description="Basic and acidic residues" evidence="5">
    <location>
        <begin position="493"/>
        <end position="540"/>
    </location>
</feature>
<evidence type="ECO:0000256" key="1">
    <source>
        <dbReference type="ARBA" id="ARBA00004123"/>
    </source>
</evidence>
<feature type="compositionally biased region" description="Basic and acidic residues" evidence="5">
    <location>
        <begin position="284"/>
        <end position="294"/>
    </location>
</feature>
<dbReference type="PANTHER" id="PTHR13484">
    <property type="entry name" value="FIP1-LIKE 1 PROTEIN"/>
    <property type="match status" value="1"/>
</dbReference>
<organism evidence="7 8">
    <name type="scientific">Trichuris muris</name>
    <name type="common">Mouse whipworm</name>
    <dbReference type="NCBI Taxonomy" id="70415"/>
    <lineage>
        <taxon>Eukaryota</taxon>
        <taxon>Metazoa</taxon>
        <taxon>Ecdysozoa</taxon>
        <taxon>Nematoda</taxon>
        <taxon>Enoplea</taxon>
        <taxon>Dorylaimia</taxon>
        <taxon>Trichinellida</taxon>
        <taxon>Trichuridae</taxon>
        <taxon>Trichuris</taxon>
    </lineage>
</organism>
<feature type="compositionally biased region" description="Polar residues" evidence="5">
    <location>
        <begin position="311"/>
        <end position="324"/>
    </location>
</feature>
<dbReference type="STRING" id="70415.A0A5S6QIX5"/>
<dbReference type="GO" id="GO:0005847">
    <property type="term" value="C:mRNA cleavage and polyadenylation specificity factor complex"/>
    <property type="evidence" value="ECO:0007669"/>
    <property type="project" value="TreeGrafter"/>
</dbReference>
<evidence type="ECO:0000313" key="7">
    <source>
        <dbReference type="Proteomes" id="UP000046395"/>
    </source>
</evidence>
<evidence type="ECO:0000256" key="4">
    <source>
        <dbReference type="ARBA" id="ARBA00023242"/>
    </source>
</evidence>
<dbReference type="Pfam" id="PF05182">
    <property type="entry name" value="Fip1"/>
    <property type="match status" value="1"/>
</dbReference>
<keyword evidence="7" id="KW-1185">Reference proteome</keyword>
<dbReference type="InterPro" id="IPR051187">
    <property type="entry name" value="Pre-mRNA_3'-end_processing_reg"/>
</dbReference>
<protein>
    <submittedName>
        <fullName evidence="8">Pre-mRNA 3'-end-processing factor FIP1</fullName>
    </submittedName>
</protein>
<comment type="subcellular location">
    <subcellularLocation>
        <location evidence="1">Nucleus</location>
    </subcellularLocation>
</comment>
<feature type="compositionally biased region" description="Basic residues" evidence="5">
    <location>
        <begin position="471"/>
        <end position="492"/>
    </location>
</feature>
<proteinExistence type="inferred from homology"/>
<feature type="domain" description="Pre-mRNA polyadenylation factor Fip1" evidence="6">
    <location>
        <begin position="177"/>
        <end position="219"/>
    </location>
</feature>
<feature type="region of interest" description="Disordered" evidence="5">
    <location>
        <begin position="284"/>
        <end position="344"/>
    </location>
</feature>
<keyword evidence="3" id="KW-0507">mRNA processing</keyword>
<dbReference type="PANTHER" id="PTHR13484:SF0">
    <property type="entry name" value="PRE-MRNA 3'-END-PROCESSING FACTOR FIP1"/>
    <property type="match status" value="1"/>
</dbReference>
<name>A0A5S6QIX5_TRIMR</name>
<evidence type="ECO:0000256" key="5">
    <source>
        <dbReference type="SAM" id="MobiDB-lite"/>
    </source>
</evidence>
<comment type="similarity">
    <text evidence="2">Belongs to the FIP1 family.</text>
</comment>
<evidence type="ECO:0000256" key="3">
    <source>
        <dbReference type="ARBA" id="ARBA00022664"/>
    </source>
</evidence>
<evidence type="ECO:0000256" key="2">
    <source>
        <dbReference type="ARBA" id="ARBA00007459"/>
    </source>
</evidence>
<feature type="region of interest" description="Disordered" evidence="5">
    <location>
        <begin position="101"/>
        <end position="131"/>
    </location>
</feature>
<feature type="compositionally biased region" description="Basic and acidic residues" evidence="5">
    <location>
        <begin position="615"/>
        <end position="626"/>
    </location>
</feature>
<evidence type="ECO:0000259" key="6">
    <source>
        <dbReference type="Pfam" id="PF05182"/>
    </source>
</evidence>
<dbReference type="Proteomes" id="UP000046395">
    <property type="component" value="Unassembled WGS sequence"/>
</dbReference>
<evidence type="ECO:0000313" key="8">
    <source>
        <dbReference type="WBParaSite" id="TMUE_2000007351.1"/>
    </source>
</evidence>
<reference evidence="8" key="1">
    <citation type="submission" date="2019-12" db="UniProtKB">
        <authorList>
            <consortium name="WormBaseParasite"/>
        </authorList>
    </citation>
    <scope>IDENTIFICATION</scope>
</reference>
<accession>A0A5S6QIX5</accession>
<dbReference type="InterPro" id="IPR007854">
    <property type="entry name" value="Fip1_dom"/>
</dbReference>
<dbReference type="AlphaFoldDB" id="A0A5S6QIX5"/>
<feature type="compositionally biased region" description="Basic and acidic residues" evidence="5">
    <location>
        <begin position="448"/>
        <end position="459"/>
    </location>
</feature>
<feature type="region of interest" description="Disordered" evidence="5">
    <location>
        <begin position="415"/>
        <end position="626"/>
    </location>
</feature>
<feature type="compositionally biased region" description="Acidic residues" evidence="5">
    <location>
        <begin position="101"/>
        <end position="129"/>
    </location>
</feature>
<feature type="compositionally biased region" description="Basic and acidic residues" evidence="5">
    <location>
        <begin position="549"/>
        <end position="594"/>
    </location>
</feature>
<dbReference type="WBParaSite" id="TMUE_2000007351.1">
    <property type="protein sequence ID" value="TMUE_2000007351.1"/>
    <property type="gene ID" value="WBGene00289729"/>
</dbReference>
<feature type="compositionally biased region" description="Basic residues" evidence="5">
    <location>
        <begin position="604"/>
        <end position="614"/>
    </location>
</feature>
<dbReference type="GO" id="GO:0006397">
    <property type="term" value="P:mRNA processing"/>
    <property type="evidence" value="ECO:0007669"/>
    <property type="project" value="UniProtKB-KW"/>
</dbReference>
<keyword evidence="4" id="KW-0539">Nucleus</keyword>
<sequence>MLCTTGKSIRLYVTLNKYRFNVRSPADYRKVLPVKKRAPMAELLENALVVEEEGPDGFVCTEECRGSAEEAVEANGEQTSSPPDMADLVEVDEAYNDPDAIEEQPQEEETQAAEQEVSEEEDDDDDDDDVKITIGDVKTNINFPPPTMGPRGQIAAKFANKLDIDSTAIVNGAPVYELDLTSLEEHPWREPGADLTDYFNYGFTEETWNVYCDRQRRLRSEFGSENANRMFFNSIPSHYGTAGFDRNKGFSSGTISTITSLAPPVFPQIRNLVPVAPAEVPPIKADEAPTKDQPEDSVCPPLAEQPEKVKSPSSTSGITANASSGAPIPEVPAESLPNVNPLPMPIRQGPPLAGLHVPPGFPHGPMHHVPGLPITNIPPPGMLPPFGHPPPGLAFPPSFQFPPPARAMFPPRGYAGFRMPGRDEPAPSMASYSGASSDDDARMQGYDHYGKHGDYEFRHGRSRSPSDSRSYSRHSERRSRKHSRSPAHSRHRSRDDRPRGSTQHGRDGHSRTHSEKRGSERKDDGHDKDKSYRKKEDEGRKRHSKGRTSGRDARPKDSRKSKERDSKAETREAKSKDRRSKHEESDSKGKKGEKVDEDSEARYSKKRKKQKSSHHHSDRESDRLNG</sequence>